<sequence>MKSVILHLKKCQRIYLQFLTVFISSFDFSQQYNACQESLTGQIAANIREEMRRLQRHKQMHFFLSGNQTPDYPLVSIGTSPSVGSQGQGLQSATRKDQPLFTFRQVGLICERMLKERETQIKEEYDHVLNTKLAVSIMWYLPVCANMFCDEGDQKQKLCSLYGHELEWSDDIDDH</sequence>
<evidence type="ECO:0000256" key="1">
    <source>
        <dbReference type="ARBA" id="ARBA00004123"/>
    </source>
</evidence>
<keyword evidence="3" id="KW-0539">Nucleus</keyword>
<organism evidence="4 5">
    <name type="scientific">Limulus polyphemus</name>
    <name type="common">Atlantic horseshoe crab</name>
    <dbReference type="NCBI Taxonomy" id="6850"/>
    <lineage>
        <taxon>Eukaryota</taxon>
        <taxon>Metazoa</taxon>
        <taxon>Ecdysozoa</taxon>
        <taxon>Arthropoda</taxon>
        <taxon>Chelicerata</taxon>
        <taxon>Merostomata</taxon>
        <taxon>Xiphosura</taxon>
        <taxon>Limulidae</taxon>
        <taxon>Limulus</taxon>
    </lineage>
</organism>
<dbReference type="PANTHER" id="PTHR13293:SF6">
    <property type="entry name" value="AKIRIN-RELATED"/>
    <property type="match status" value="1"/>
</dbReference>
<keyword evidence="4" id="KW-1185">Reference proteome</keyword>
<dbReference type="PANTHER" id="PTHR13293">
    <property type="entry name" value="AKIRIN-RELATED"/>
    <property type="match status" value="1"/>
</dbReference>
<evidence type="ECO:0000256" key="3">
    <source>
        <dbReference type="ARBA" id="ARBA00023242"/>
    </source>
</evidence>
<comment type="subcellular location">
    <subcellularLocation>
        <location evidence="1">Nucleus</location>
    </subcellularLocation>
</comment>
<comment type="similarity">
    <text evidence="2">Belongs to the akirin family.</text>
</comment>
<name>A0ABM1T5B8_LIMPO</name>
<protein>
    <submittedName>
        <fullName evidence="5">Akirin-2-like isoform X3</fullName>
    </submittedName>
</protein>
<dbReference type="InterPro" id="IPR024132">
    <property type="entry name" value="Akirin"/>
</dbReference>
<evidence type="ECO:0000313" key="4">
    <source>
        <dbReference type="Proteomes" id="UP000694941"/>
    </source>
</evidence>
<evidence type="ECO:0000313" key="5">
    <source>
        <dbReference type="RefSeq" id="XP_022251074.1"/>
    </source>
</evidence>
<proteinExistence type="inferred from homology"/>
<reference evidence="5" key="1">
    <citation type="submission" date="2025-08" db="UniProtKB">
        <authorList>
            <consortium name="RefSeq"/>
        </authorList>
    </citation>
    <scope>IDENTIFICATION</scope>
    <source>
        <tissue evidence="5">Muscle</tissue>
    </source>
</reference>
<accession>A0ABM1T5B8</accession>
<evidence type="ECO:0000256" key="2">
    <source>
        <dbReference type="ARBA" id="ARBA00005625"/>
    </source>
</evidence>
<dbReference type="GeneID" id="106467231"/>
<dbReference type="Proteomes" id="UP000694941">
    <property type="component" value="Unplaced"/>
</dbReference>
<gene>
    <name evidence="5" type="primary">LOC106467231</name>
</gene>
<dbReference type="RefSeq" id="XP_022251074.1">
    <property type="nucleotide sequence ID" value="XM_022395366.1"/>
</dbReference>